<dbReference type="InterPro" id="IPR000182">
    <property type="entry name" value="GNAT_dom"/>
</dbReference>
<reference evidence="2 3" key="1">
    <citation type="submission" date="2019-05" db="EMBL/GenBank/DDBJ databases">
        <title>We sequenced the genome of Paenibacillus hemerocallicola KCTC 33185 for further insight into its adaptation and study the phylogeny of Paenibacillus.</title>
        <authorList>
            <person name="Narsing Rao M.P."/>
        </authorList>
    </citation>
    <scope>NUCLEOTIDE SEQUENCE [LARGE SCALE GENOMIC DNA]</scope>
    <source>
        <strain evidence="2 3">KCTC 33185</strain>
    </source>
</reference>
<keyword evidence="3" id="KW-1185">Reference proteome</keyword>
<gene>
    <name evidence="2" type="ORF">FE784_03850</name>
</gene>
<dbReference type="Pfam" id="PF00583">
    <property type="entry name" value="Acetyltransf_1"/>
    <property type="match status" value="1"/>
</dbReference>
<accession>A0A5C4TF15</accession>
<dbReference type="AlphaFoldDB" id="A0A5C4TF15"/>
<dbReference type="RefSeq" id="WP_139600812.1">
    <property type="nucleotide sequence ID" value="NZ_VDCQ01000004.1"/>
</dbReference>
<evidence type="ECO:0000313" key="2">
    <source>
        <dbReference type="EMBL" id="TNJ67525.1"/>
    </source>
</evidence>
<evidence type="ECO:0000259" key="1">
    <source>
        <dbReference type="PROSITE" id="PS51186"/>
    </source>
</evidence>
<organism evidence="2 3">
    <name type="scientific">Paenibacillus hemerocallicola</name>
    <dbReference type="NCBI Taxonomy" id="1172614"/>
    <lineage>
        <taxon>Bacteria</taxon>
        <taxon>Bacillati</taxon>
        <taxon>Bacillota</taxon>
        <taxon>Bacilli</taxon>
        <taxon>Bacillales</taxon>
        <taxon>Paenibacillaceae</taxon>
        <taxon>Paenibacillus</taxon>
    </lineage>
</organism>
<dbReference type="CDD" id="cd04301">
    <property type="entry name" value="NAT_SF"/>
    <property type="match status" value="1"/>
</dbReference>
<proteinExistence type="predicted"/>
<dbReference type="Proteomes" id="UP000307943">
    <property type="component" value="Unassembled WGS sequence"/>
</dbReference>
<dbReference type="GO" id="GO:0016747">
    <property type="term" value="F:acyltransferase activity, transferring groups other than amino-acyl groups"/>
    <property type="evidence" value="ECO:0007669"/>
    <property type="project" value="InterPro"/>
</dbReference>
<name>A0A5C4TF15_9BACL</name>
<protein>
    <submittedName>
        <fullName evidence="2">GNAT family N-acetyltransferase</fullName>
    </submittedName>
</protein>
<sequence length="215" mass="24048">MSVIVRPYTNDDYEALLAVQREAFPPPFPESLWWKKEQIAAHVETYPTGAMVAVCDGIVAGSSTSLIVTFAGKPHTWEEVSDNGYIRHSHEPDGDSLYGIDLCVRPSHRSKGIAGALYEARKELVVRSGLKRFLAGCRIPGYHLHADRMDADEYVRRVVSGEFKDLVLSFMLRQGLTPIQVLDNYLKDEESLDKAVLVEWKNPAFADQPEGDEAV</sequence>
<dbReference type="OrthoDB" id="9811121at2"/>
<dbReference type="SUPFAM" id="SSF55729">
    <property type="entry name" value="Acyl-CoA N-acyltransferases (Nat)"/>
    <property type="match status" value="1"/>
</dbReference>
<dbReference type="Gene3D" id="3.40.630.30">
    <property type="match status" value="1"/>
</dbReference>
<evidence type="ECO:0000313" key="3">
    <source>
        <dbReference type="Proteomes" id="UP000307943"/>
    </source>
</evidence>
<dbReference type="PROSITE" id="PS51186">
    <property type="entry name" value="GNAT"/>
    <property type="match status" value="1"/>
</dbReference>
<feature type="domain" description="N-acetyltransferase" evidence="1">
    <location>
        <begin position="3"/>
        <end position="203"/>
    </location>
</feature>
<dbReference type="InterPro" id="IPR016181">
    <property type="entry name" value="Acyl_CoA_acyltransferase"/>
</dbReference>
<keyword evidence="2" id="KW-0808">Transferase</keyword>
<comment type="caution">
    <text evidence="2">The sequence shown here is derived from an EMBL/GenBank/DDBJ whole genome shotgun (WGS) entry which is preliminary data.</text>
</comment>
<dbReference type="EMBL" id="VDCQ01000004">
    <property type="protein sequence ID" value="TNJ67525.1"/>
    <property type="molecule type" value="Genomic_DNA"/>
</dbReference>